<name>A0A1M5YUP1_BUTFI</name>
<evidence type="ECO:0000313" key="4">
    <source>
        <dbReference type="EMBL" id="SHI15822.1"/>
    </source>
</evidence>
<dbReference type="InterPro" id="IPR043128">
    <property type="entry name" value="Rev_trsase/Diguanyl_cyclase"/>
</dbReference>
<dbReference type="Pfam" id="PF00672">
    <property type="entry name" value="HAMP"/>
    <property type="match status" value="1"/>
</dbReference>
<dbReference type="PROSITE" id="PS50887">
    <property type="entry name" value="GGDEF"/>
    <property type="match status" value="1"/>
</dbReference>
<dbReference type="SUPFAM" id="SSF55073">
    <property type="entry name" value="Nucleotide cyclase"/>
    <property type="match status" value="1"/>
</dbReference>
<gene>
    <name evidence="4" type="ORF">SAMN02745229_01748</name>
</gene>
<dbReference type="Proteomes" id="UP000184278">
    <property type="component" value="Unassembled WGS sequence"/>
</dbReference>
<dbReference type="InterPro" id="IPR003660">
    <property type="entry name" value="HAMP_dom"/>
</dbReference>
<dbReference type="GO" id="GO:0005886">
    <property type="term" value="C:plasma membrane"/>
    <property type="evidence" value="ECO:0007669"/>
    <property type="project" value="TreeGrafter"/>
</dbReference>
<dbReference type="AlphaFoldDB" id="A0A1M5YUP1"/>
<dbReference type="STRING" id="1121131.SAMN02745229_01748"/>
<dbReference type="NCBIfam" id="TIGR00254">
    <property type="entry name" value="GGDEF"/>
    <property type="match status" value="1"/>
</dbReference>
<evidence type="ECO:0000256" key="1">
    <source>
        <dbReference type="SAM" id="Phobius"/>
    </source>
</evidence>
<dbReference type="GO" id="GO:0007165">
    <property type="term" value="P:signal transduction"/>
    <property type="evidence" value="ECO:0007669"/>
    <property type="project" value="InterPro"/>
</dbReference>
<dbReference type="PANTHER" id="PTHR45138:SF9">
    <property type="entry name" value="DIGUANYLATE CYCLASE DGCM-RELATED"/>
    <property type="match status" value="1"/>
</dbReference>
<dbReference type="CDD" id="cd01949">
    <property type="entry name" value="GGDEF"/>
    <property type="match status" value="1"/>
</dbReference>
<feature type="domain" description="GGDEF" evidence="3">
    <location>
        <begin position="413"/>
        <end position="545"/>
    </location>
</feature>
<dbReference type="Gene3D" id="3.30.450.20">
    <property type="entry name" value="PAS domain"/>
    <property type="match status" value="1"/>
</dbReference>
<keyword evidence="1" id="KW-0812">Transmembrane</keyword>
<dbReference type="CDD" id="cd12913">
    <property type="entry name" value="PDC1_MCP_like"/>
    <property type="match status" value="1"/>
</dbReference>
<dbReference type="SMART" id="SM00267">
    <property type="entry name" value="GGDEF"/>
    <property type="match status" value="1"/>
</dbReference>
<evidence type="ECO:0000259" key="2">
    <source>
        <dbReference type="PROSITE" id="PS50885"/>
    </source>
</evidence>
<feature type="transmembrane region" description="Helical" evidence="1">
    <location>
        <begin position="300"/>
        <end position="322"/>
    </location>
</feature>
<dbReference type="SMART" id="SM00304">
    <property type="entry name" value="HAMP"/>
    <property type="match status" value="1"/>
</dbReference>
<accession>A0A1M5YUP1</accession>
<dbReference type="PANTHER" id="PTHR45138">
    <property type="entry name" value="REGULATORY COMPONENTS OF SENSORY TRANSDUCTION SYSTEM"/>
    <property type="match status" value="1"/>
</dbReference>
<organism evidence="4 5">
    <name type="scientific">Butyrivibrio fibrisolvens DSM 3071</name>
    <dbReference type="NCBI Taxonomy" id="1121131"/>
    <lineage>
        <taxon>Bacteria</taxon>
        <taxon>Bacillati</taxon>
        <taxon>Bacillota</taxon>
        <taxon>Clostridia</taxon>
        <taxon>Lachnospirales</taxon>
        <taxon>Lachnospiraceae</taxon>
        <taxon>Butyrivibrio</taxon>
    </lineage>
</organism>
<dbReference type="InterPro" id="IPR050469">
    <property type="entry name" value="Diguanylate_Cyclase"/>
</dbReference>
<dbReference type="Gene3D" id="6.10.340.10">
    <property type="match status" value="1"/>
</dbReference>
<dbReference type="EMBL" id="FQXK01000013">
    <property type="protein sequence ID" value="SHI15822.1"/>
    <property type="molecule type" value="Genomic_DNA"/>
</dbReference>
<proteinExistence type="predicted"/>
<dbReference type="GO" id="GO:0052621">
    <property type="term" value="F:diguanylate cyclase activity"/>
    <property type="evidence" value="ECO:0007669"/>
    <property type="project" value="TreeGrafter"/>
</dbReference>
<evidence type="ECO:0000259" key="3">
    <source>
        <dbReference type="PROSITE" id="PS50887"/>
    </source>
</evidence>
<dbReference type="SUPFAM" id="SSF158472">
    <property type="entry name" value="HAMP domain-like"/>
    <property type="match status" value="1"/>
</dbReference>
<dbReference type="InterPro" id="IPR000160">
    <property type="entry name" value="GGDEF_dom"/>
</dbReference>
<dbReference type="Pfam" id="PF22673">
    <property type="entry name" value="MCP-like_PDC_1"/>
    <property type="match status" value="1"/>
</dbReference>
<evidence type="ECO:0000313" key="5">
    <source>
        <dbReference type="Proteomes" id="UP000184278"/>
    </source>
</evidence>
<sequence length="545" mass="62248">MRSLRSRITATMLCVIFAALAFATLLSAIFIRRTESRKSDQLLTMLCETGAMSLDYYFDSVQNSVLKVTSFAENDLSTIEEFNDEQFEEHMKAVRDYFEIMANKTKGVLTYYYRVDPSVSKTVKGFWYIDLDGNGFKEHEVTDITLYDVEDTSNLVWFTIPKYEGRAIWLTPYITDNLDVRVISYDAPVYYNGQFIGVIGIEVDYSTMAKEVDAIQLYNNGYAFLGDAEGNLFYHPHIDVTSLQGSFSIDIPYDNLEDRSLVKYNFEGKEKIAACKPLSNGMCLYVTAPIDETQGEWQGLILNIVLGTVVILIVASLFLMLYTRRITKPLEQLTEAADKVYNGDYDFELTYNEDDELGRLTRSFKSLSDNVKAHISDLNAQVYVDSLTHVKNKGAFTVAVDELQKEIDSASNPEFAIGAFDCDNLKSINDRFGHDKGDIYLKTASRAISDIFKHSPVFRFGGDEFFVILQNEDYQNLNELKEQFDKAADMINKNAINPWDKVFISKGFASYNHVQDKNVDEVIQRADKFMYDNKRERKSGLCNYL</sequence>
<feature type="domain" description="HAMP" evidence="2">
    <location>
        <begin position="324"/>
        <end position="376"/>
    </location>
</feature>
<dbReference type="Gene3D" id="3.30.70.270">
    <property type="match status" value="1"/>
</dbReference>
<dbReference type="OrthoDB" id="9804955at2"/>
<dbReference type="RefSeq" id="WP_073387072.1">
    <property type="nucleotide sequence ID" value="NZ_FQXK01000013.1"/>
</dbReference>
<keyword evidence="5" id="KW-1185">Reference proteome</keyword>
<keyword evidence="1" id="KW-1133">Transmembrane helix</keyword>
<dbReference type="Pfam" id="PF00990">
    <property type="entry name" value="GGDEF"/>
    <property type="match status" value="1"/>
</dbReference>
<dbReference type="GO" id="GO:1902201">
    <property type="term" value="P:negative regulation of bacterial-type flagellum-dependent cell motility"/>
    <property type="evidence" value="ECO:0007669"/>
    <property type="project" value="TreeGrafter"/>
</dbReference>
<keyword evidence="1" id="KW-0472">Membrane</keyword>
<dbReference type="CDD" id="cd06225">
    <property type="entry name" value="HAMP"/>
    <property type="match status" value="1"/>
</dbReference>
<dbReference type="GO" id="GO:0043709">
    <property type="term" value="P:cell adhesion involved in single-species biofilm formation"/>
    <property type="evidence" value="ECO:0007669"/>
    <property type="project" value="TreeGrafter"/>
</dbReference>
<dbReference type="PROSITE" id="PS50885">
    <property type="entry name" value="HAMP"/>
    <property type="match status" value="1"/>
</dbReference>
<dbReference type="GeneID" id="89510008"/>
<reference evidence="5" key="1">
    <citation type="submission" date="2016-11" db="EMBL/GenBank/DDBJ databases">
        <authorList>
            <person name="Varghese N."/>
            <person name="Submissions S."/>
        </authorList>
    </citation>
    <scope>NUCLEOTIDE SEQUENCE [LARGE SCALE GENOMIC DNA]</scope>
    <source>
        <strain evidence="5">DSM 3071</strain>
    </source>
</reference>
<protein>
    <submittedName>
        <fullName evidence="4">Diguanylate cyclase (GGDEF) domain-containing protein</fullName>
    </submittedName>
</protein>
<dbReference type="InterPro" id="IPR029787">
    <property type="entry name" value="Nucleotide_cyclase"/>
</dbReference>